<feature type="transmembrane region" description="Helical" evidence="1">
    <location>
        <begin position="154"/>
        <end position="171"/>
    </location>
</feature>
<evidence type="ECO:0000313" key="4">
    <source>
        <dbReference type="Proteomes" id="UP001580346"/>
    </source>
</evidence>
<feature type="transmembrane region" description="Helical" evidence="1">
    <location>
        <begin position="67"/>
        <end position="86"/>
    </location>
</feature>
<feature type="transmembrane region" description="Helical" evidence="1">
    <location>
        <begin position="131"/>
        <end position="147"/>
    </location>
</feature>
<organism evidence="3 4">
    <name type="scientific">Paenibacillus enshidis</name>
    <dbReference type="NCBI Taxonomy" id="1458439"/>
    <lineage>
        <taxon>Bacteria</taxon>
        <taxon>Bacillati</taxon>
        <taxon>Bacillota</taxon>
        <taxon>Bacilli</taxon>
        <taxon>Bacillales</taxon>
        <taxon>Paenibacillaceae</taxon>
        <taxon>Paenibacillus</taxon>
    </lineage>
</organism>
<name>A0ABV5AQ52_9BACL</name>
<dbReference type="RefSeq" id="WP_375353550.1">
    <property type="nucleotide sequence ID" value="NZ_JBHHMI010000002.1"/>
</dbReference>
<feature type="transmembrane region" description="Helical" evidence="1">
    <location>
        <begin position="107"/>
        <end position="125"/>
    </location>
</feature>
<gene>
    <name evidence="3" type="ORF">ACE41H_04245</name>
</gene>
<reference evidence="3 4" key="1">
    <citation type="submission" date="2024-09" db="EMBL/GenBank/DDBJ databases">
        <title>Paenibacillus zeirhizospherea sp. nov., isolated from surface of the maize (Zea mays) roots in a horticulture field, Hungary.</title>
        <authorList>
            <person name="Marton D."/>
            <person name="Farkas M."/>
            <person name="Bedics A."/>
            <person name="Toth E."/>
            <person name="Tancsics A."/>
            <person name="Boka K."/>
            <person name="Maroti G."/>
            <person name="Kriszt B."/>
            <person name="Cserhati M."/>
        </authorList>
    </citation>
    <scope>NUCLEOTIDE SEQUENCE [LARGE SCALE GENOMIC DNA]</scope>
    <source>
        <strain evidence="3 4">KCTC 33519</strain>
    </source>
</reference>
<keyword evidence="4" id="KW-1185">Reference proteome</keyword>
<feature type="domain" description="CAAX prenyl protease 2/Lysostaphin resistance protein A-like" evidence="2">
    <location>
        <begin position="105"/>
        <end position="189"/>
    </location>
</feature>
<sequence>MKKLNLKNIKKLKLRKAETQELTDRLLLFNLYLTQLLTLVIGAVWIFLQGRSVPAVLALPQSMSFLWWGLGLAALMLLVDLLISSVMPEDAMDDGGINRMLFRNRPVWHIVCIAAVVAVCEELLFRGAIQYAFGPYWTSIIFALIHIRYLKHWIPTGWVFLSSYGLGYIYLQTGSLWAPILCHFVIDLISGLALRFRREP</sequence>
<keyword evidence="1" id="KW-1133">Transmembrane helix</keyword>
<evidence type="ECO:0000313" key="3">
    <source>
        <dbReference type="EMBL" id="MFB5265999.1"/>
    </source>
</evidence>
<keyword evidence="1" id="KW-0472">Membrane</keyword>
<evidence type="ECO:0000256" key="1">
    <source>
        <dbReference type="SAM" id="Phobius"/>
    </source>
</evidence>
<dbReference type="Proteomes" id="UP001580346">
    <property type="component" value="Unassembled WGS sequence"/>
</dbReference>
<dbReference type="InterPro" id="IPR003675">
    <property type="entry name" value="Rce1/LyrA-like_dom"/>
</dbReference>
<evidence type="ECO:0000259" key="2">
    <source>
        <dbReference type="Pfam" id="PF02517"/>
    </source>
</evidence>
<protein>
    <submittedName>
        <fullName evidence="3">Lysostaphin resistance A-like protein</fullName>
    </submittedName>
</protein>
<accession>A0ABV5AQ52</accession>
<keyword evidence="1" id="KW-0812">Transmembrane</keyword>
<comment type="caution">
    <text evidence="3">The sequence shown here is derived from an EMBL/GenBank/DDBJ whole genome shotgun (WGS) entry which is preliminary data.</text>
</comment>
<proteinExistence type="predicted"/>
<feature type="transmembrane region" description="Helical" evidence="1">
    <location>
        <begin position="26"/>
        <end position="47"/>
    </location>
</feature>
<dbReference type="EMBL" id="JBHHMI010000002">
    <property type="protein sequence ID" value="MFB5265999.1"/>
    <property type="molecule type" value="Genomic_DNA"/>
</dbReference>
<dbReference type="Pfam" id="PF02517">
    <property type="entry name" value="Rce1-like"/>
    <property type="match status" value="1"/>
</dbReference>